<dbReference type="eggNOG" id="ENOG502ZXPR">
    <property type="taxonomic scope" value="Bacteria"/>
</dbReference>
<evidence type="ECO:0000313" key="3">
    <source>
        <dbReference type="Proteomes" id="UP000008130"/>
    </source>
</evidence>
<keyword evidence="1" id="KW-0732">Signal</keyword>
<dbReference type="KEGG" id="pgv:SL003B_1837"/>
<dbReference type="AlphaFoldDB" id="F2IVY1"/>
<feature type="chain" id="PRO_5003278737" evidence="1">
    <location>
        <begin position="32"/>
        <end position="283"/>
    </location>
</feature>
<dbReference type="STRING" id="991905.SL003B_1837"/>
<protein>
    <submittedName>
        <fullName evidence="2">Conserved hypothetical transmembrane protein</fullName>
    </submittedName>
</protein>
<dbReference type="OrthoDB" id="9815514at2"/>
<dbReference type="RefSeq" id="WP_013652581.1">
    <property type="nucleotide sequence ID" value="NC_015259.1"/>
</dbReference>
<dbReference type="HOGENOM" id="CLU_064490_0_0_5"/>
<evidence type="ECO:0000256" key="1">
    <source>
        <dbReference type="SAM" id="SignalP"/>
    </source>
</evidence>
<feature type="signal peptide" evidence="1">
    <location>
        <begin position="1"/>
        <end position="31"/>
    </location>
</feature>
<name>F2IVY1_POLGS</name>
<sequence>MAGLAGPLRALAVATLLCGAGSALWSVPVQAGPLASHRAVYDMRLGEVSEKANIAGISGRMVYEFSGDACEGYTVSFRFVTRFQDTDGGTQVTDLRTTSFEEPANGLYQFLTTTYVDQELSEETRGAAAEEDGGIAVDLSVPSKRTVDLAGDIYFPTEHLMAVIEAAKNGQSFLEADIFDGSETGDKVYATTAVIGSRLSTQDLGGDDAEAVARIGAGMPWPVTVAYFDPAQDLTGEAMPVYQLSFLLYENGISRRLVLDYGDFKIIGEMKDLVVFDANDCRR</sequence>
<keyword evidence="3" id="KW-1185">Reference proteome</keyword>
<dbReference type="Proteomes" id="UP000008130">
    <property type="component" value="Chromosome"/>
</dbReference>
<dbReference type="PATRIC" id="fig|991905.3.peg.1885"/>
<dbReference type="EMBL" id="CP002568">
    <property type="protein sequence ID" value="ADZ70263.1"/>
    <property type="molecule type" value="Genomic_DNA"/>
</dbReference>
<keyword evidence="2" id="KW-0812">Transmembrane</keyword>
<reference evidence="2 3" key="1">
    <citation type="journal article" date="2011" name="J. Bacteriol.">
        <title>Complete genome sequence of Polymorphum gilvum SL003B-26A1T, a crude oil-degrading bacterium from oil-polluted saline soil.</title>
        <authorList>
            <person name="Li S.G."/>
            <person name="Tang Y.Q."/>
            <person name="Nie Y."/>
            <person name="Cai M."/>
            <person name="Wu X.L."/>
        </authorList>
    </citation>
    <scope>NUCLEOTIDE SEQUENCE [LARGE SCALE GENOMIC DNA]</scope>
    <source>
        <strain evidence="3">LMG 25793 / CGMCC 1.9160 / SL003B-26A1</strain>
    </source>
</reference>
<gene>
    <name evidence="2" type="ordered locus">SL003B_1837</name>
</gene>
<evidence type="ECO:0000313" key="2">
    <source>
        <dbReference type="EMBL" id="ADZ70263.1"/>
    </source>
</evidence>
<accession>F2IVY1</accession>
<organism evidence="2 3">
    <name type="scientific">Polymorphum gilvum (strain LMG 25793 / CGMCC 1.9160 / SL003B-26A1)</name>
    <dbReference type="NCBI Taxonomy" id="991905"/>
    <lineage>
        <taxon>Bacteria</taxon>
        <taxon>Pseudomonadati</taxon>
        <taxon>Pseudomonadota</taxon>
        <taxon>Alphaproteobacteria</taxon>
        <taxon>Rhodobacterales</taxon>
        <taxon>Paracoccaceae</taxon>
        <taxon>Polymorphum</taxon>
    </lineage>
</organism>
<dbReference type="Pfam" id="PF08904">
    <property type="entry name" value="EipB_like"/>
    <property type="match status" value="1"/>
</dbReference>
<dbReference type="InterPro" id="IPR015000">
    <property type="entry name" value="EipB-like"/>
</dbReference>
<proteinExistence type="predicted"/>
<keyword evidence="2" id="KW-0472">Membrane</keyword>